<feature type="domain" description="Peptidase S1" evidence="2">
    <location>
        <begin position="1"/>
        <end position="145"/>
    </location>
</feature>
<evidence type="ECO:0000256" key="1">
    <source>
        <dbReference type="ARBA" id="ARBA00023157"/>
    </source>
</evidence>
<keyword evidence="1" id="KW-1015">Disulfide bond</keyword>
<dbReference type="PROSITE" id="PS50240">
    <property type="entry name" value="TRYPSIN_DOM"/>
    <property type="match status" value="1"/>
</dbReference>
<dbReference type="CDD" id="cd00190">
    <property type="entry name" value="Tryp_SPc"/>
    <property type="match status" value="1"/>
</dbReference>
<dbReference type="GO" id="GO:0006508">
    <property type="term" value="P:proteolysis"/>
    <property type="evidence" value="ECO:0007669"/>
    <property type="project" value="InterPro"/>
</dbReference>
<protein>
    <recommendedName>
        <fullName evidence="2">Peptidase S1 domain-containing protein</fullName>
    </recommendedName>
</protein>
<dbReference type="PANTHER" id="PTHR24252">
    <property type="entry name" value="ACROSIN-RELATED"/>
    <property type="match status" value="1"/>
</dbReference>
<organism evidence="3 4">
    <name type="scientific">Esox lucius</name>
    <name type="common">Northern pike</name>
    <dbReference type="NCBI Taxonomy" id="8010"/>
    <lineage>
        <taxon>Eukaryota</taxon>
        <taxon>Metazoa</taxon>
        <taxon>Chordata</taxon>
        <taxon>Craniata</taxon>
        <taxon>Vertebrata</taxon>
        <taxon>Euteleostomi</taxon>
        <taxon>Actinopterygii</taxon>
        <taxon>Neopterygii</taxon>
        <taxon>Teleostei</taxon>
        <taxon>Protacanthopterygii</taxon>
        <taxon>Esociformes</taxon>
        <taxon>Esocidae</taxon>
        <taxon>Esox</taxon>
    </lineage>
</organism>
<dbReference type="PANTHER" id="PTHR24252:SF7">
    <property type="entry name" value="HYALIN"/>
    <property type="match status" value="1"/>
</dbReference>
<accession>A0AAY5K5C2</accession>
<reference evidence="3" key="3">
    <citation type="submission" date="2025-09" db="UniProtKB">
        <authorList>
            <consortium name="Ensembl"/>
        </authorList>
    </citation>
    <scope>IDENTIFICATION</scope>
</reference>
<dbReference type="Pfam" id="PF00089">
    <property type="entry name" value="Trypsin"/>
    <property type="match status" value="1"/>
</dbReference>
<dbReference type="Ensembl" id="ENSELUT00000099045.1">
    <property type="protein sequence ID" value="ENSELUP00000081562.1"/>
    <property type="gene ID" value="ENSELUG00000037046.1"/>
</dbReference>
<dbReference type="GeneTree" id="ENSGT00940000155418"/>
<keyword evidence="4" id="KW-1185">Reference proteome</keyword>
<dbReference type="Proteomes" id="UP000265140">
    <property type="component" value="Chromosome 20"/>
</dbReference>
<reference evidence="3" key="2">
    <citation type="submission" date="2025-08" db="UniProtKB">
        <authorList>
            <consortium name="Ensembl"/>
        </authorList>
    </citation>
    <scope>IDENTIFICATION</scope>
</reference>
<evidence type="ECO:0000313" key="3">
    <source>
        <dbReference type="Ensembl" id="ENSELUP00000081562.1"/>
    </source>
</evidence>
<dbReference type="InterPro" id="IPR009003">
    <property type="entry name" value="Peptidase_S1_PA"/>
</dbReference>
<dbReference type="AlphaFoldDB" id="A0AAY5K5C2"/>
<sequence length="153" mass="16877">HYSLRLYNMLLESEWQVAVGTLSLADTSAGQRYGVLQILYHPSFSQDNYDFDLGLLRTVPDMNMGGGVRPVCMPSPRESFLPGAPCWVTGWGYTKEWGTLSLQLRQAQVQVIAQSKCSHPGSYGSYVTPRMLCAGNMDGGVDSCQVHTHTLCI</sequence>
<dbReference type="InterPro" id="IPR001254">
    <property type="entry name" value="Trypsin_dom"/>
</dbReference>
<dbReference type="GO" id="GO:0004252">
    <property type="term" value="F:serine-type endopeptidase activity"/>
    <property type="evidence" value="ECO:0007669"/>
    <property type="project" value="InterPro"/>
</dbReference>
<dbReference type="SMART" id="SM00020">
    <property type="entry name" value="Tryp_SPc"/>
    <property type="match status" value="1"/>
</dbReference>
<proteinExistence type="predicted"/>
<reference evidence="3 4" key="1">
    <citation type="submission" date="2020-02" db="EMBL/GenBank/DDBJ databases">
        <title>Esox lucius (northern pike) genome, fEsoLuc1, primary haplotype.</title>
        <authorList>
            <person name="Myers G."/>
            <person name="Karagic N."/>
            <person name="Meyer A."/>
            <person name="Pippel M."/>
            <person name="Reichard M."/>
            <person name="Winkler S."/>
            <person name="Tracey A."/>
            <person name="Sims Y."/>
            <person name="Howe K."/>
            <person name="Rhie A."/>
            <person name="Formenti G."/>
            <person name="Durbin R."/>
            <person name="Fedrigo O."/>
            <person name="Jarvis E.D."/>
        </authorList>
    </citation>
    <scope>NUCLEOTIDE SEQUENCE [LARGE SCALE GENOMIC DNA]</scope>
</reference>
<name>A0AAY5K5C2_ESOLU</name>
<evidence type="ECO:0000313" key="4">
    <source>
        <dbReference type="Proteomes" id="UP000265140"/>
    </source>
</evidence>
<evidence type="ECO:0000259" key="2">
    <source>
        <dbReference type="PROSITE" id="PS50240"/>
    </source>
</evidence>
<dbReference type="Gene3D" id="2.40.10.10">
    <property type="entry name" value="Trypsin-like serine proteases"/>
    <property type="match status" value="1"/>
</dbReference>
<dbReference type="InterPro" id="IPR043504">
    <property type="entry name" value="Peptidase_S1_PA_chymotrypsin"/>
</dbReference>
<dbReference type="SUPFAM" id="SSF50494">
    <property type="entry name" value="Trypsin-like serine proteases"/>
    <property type="match status" value="1"/>
</dbReference>